<protein>
    <submittedName>
        <fullName evidence="1">Uncharacterized protein</fullName>
    </submittedName>
</protein>
<dbReference type="EMBL" id="JBHUKU010000033">
    <property type="protein sequence ID" value="MFD2465472.1"/>
    <property type="molecule type" value="Genomic_DNA"/>
</dbReference>
<dbReference type="RefSeq" id="WP_345407116.1">
    <property type="nucleotide sequence ID" value="NZ_BAABHG010000021.1"/>
</dbReference>
<evidence type="ECO:0000313" key="2">
    <source>
        <dbReference type="Proteomes" id="UP001597419"/>
    </source>
</evidence>
<sequence length="106" mass="11677">MSVRIDDPPITSAEAECADYMKPCDTKDVPGGTAVIMDHRAKPSPDVGIVMVELYRPDRTQVVSVHVTDVVEQRSSMFWKGGERLKSSLPDTDFIVDLASRLASIK</sequence>
<comment type="caution">
    <text evidence="1">The sequence shown here is derived from an EMBL/GenBank/DDBJ whole genome shotgun (WGS) entry which is preliminary data.</text>
</comment>
<dbReference type="Proteomes" id="UP001597419">
    <property type="component" value="Unassembled WGS sequence"/>
</dbReference>
<proteinExistence type="predicted"/>
<keyword evidence="2" id="KW-1185">Reference proteome</keyword>
<name>A0ABW5GX24_9PSEU</name>
<accession>A0ABW5GX24</accession>
<gene>
    <name evidence="1" type="ORF">ACFSYJ_43115</name>
</gene>
<organism evidence="1 2">
    <name type="scientific">Amycolatopsis samaneae</name>
    <dbReference type="NCBI Taxonomy" id="664691"/>
    <lineage>
        <taxon>Bacteria</taxon>
        <taxon>Bacillati</taxon>
        <taxon>Actinomycetota</taxon>
        <taxon>Actinomycetes</taxon>
        <taxon>Pseudonocardiales</taxon>
        <taxon>Pseudonocardiaceae</taxon>
        <taxon>Amycolatopsis</taxon>
    </lineage>
</organism>
<evidence type="ECO:0000313" key="1">
    <source>
        <dbReference type="EMBL" id="MFD2465472.1"/>
    </source>
</evidence>
<reference evidence="2" key="1">
    <citation type="journal article" date="2019" name="Int. J. Syst. Evol. Microbiol.">
        <title>The Global Catalogue of Microorganisms (GCM) 10K type strain sequencing project: providing services to taxonomists for standard genome sequencing and annotation.</title>
        <authorList>
            <consortium name="The Broad Institute Genomics Platform"/>
            <consortium name="The Broad Institute Genome Sequencing Center for Infectious Disease"/>
            <person name="Wu L."/>
            <person name="Ma J."/>
        </authorList>
    </citation>
    <scope>NUCLEOTIDE SEQUENCE [LARGE SCALE GENOMIC DNA]</scope>
    <source>
        <strain evidence="2">CGMCC 4.7643</strain>
    </source>
</reference>